<name>A0A976IG58_BRELC</name>
<dbReference type="RefSeq" id="XP_067820672.1">
    <property type="nucleotide sequence ID" value="XM_067964397.1"/>
</dbReference>
<dbReference type="GO" id="GO:0009225">
    <property type="term" value="P:nucleotide-sugar metabolic process"/>
    <property type="evidence" value="ECO:0007669"/>
    <property type="project" value="TreeGrafter"/>
</dbReference>
<organism evidence="7 8">
    <name type="scientific">Bremia lactucae</name>
    <name type="common">Lettuce downy mildew</name>
    <dbReference type="NCBI Taxonomy" id="4779"/>
    <lineage>
        <taxon>Eukaryota</taxon>
        <taxon>Sar</taxon>
        <taxon>Stramenopiles</taxon>
        <taxon>Oomycota</taxon>
        <taxon>Peronosporomycetes</taxon>
        <taxon>Peronosporales</taxon>
        <taxon>Peronosporaceae</taxon>
        <taxon>Bremia</taxon>
    </lineage>
</organism>
<feature type="binding site" evidence="4">
    <location>
        <position position="465"/>
    </location>
    <ligand>
        <name>substrate</name>
    </ligand>
</feature>
<comment type="caution">
    <text evidence="7">The sequence shown here is derived from an EMBL/GenBank/DDBJ whole genome shotgun (WGS) entry which is preliminary data.</text>
</comment>
<protein>
    <recommendedName>
        <fullName evidence="2">poly(ADP-ribose) glycohydrolase</fullName>
        <ecNumber evidence="2">3.2.1.143</ecNumber>
    </recommendedName>
</protein>
<dbReference type="InterPro" id="IPR048362">
    <property type="entry name" value="PARG_helical"/>
</dbReference>
<dbReference type="PANTHER" id="PTHR12837:SF0">
    <property type="entry name" value="POLY(ADP-RIBOSE) GLYCOHYDROLASE"/>
    <property type="match status" value="1"/>
</dbReference>
<dbReference type="Proteomes" id="UP000294530">
    <property type="component" value="Unassembled WGS sequence"/>
</dbReference>
<dbReference type="AlphaFoldDB" id="A0A976IG58"/>
<dbReference type="EMBL" id="SHOA02000004">
    <property type="protein sequence ID" value="TDH71173.1"/>
    <property type="molecule type" value="Genomic_DNA"/>
</dbReference>
<evidence type="ECO:0000259" key="5">
    <source>
        <dbReference type="Pfam" id="PF05028"/>
    </source>
</evidence>
<proteinExistence type="inferred from homology"/>
<dbReference type="GO" id="GO:0005634">
    <property type="term" value="C:nucleus"/>
    <property type="evidence" value="ECO:0007669"/>
    <property type="project" value="TreeGrafter"/>
</dbReference>
<dbReference type="Gene3D" id="3.40.50.10190">
    <property type="entry name" value="BRCT domain"/>
    <property type="match status" value="1"/>
</dbReference>
<evidence type="ECO:0000256" key="4">
    <source>
        <dbReference type="PIRSR" id="PIRSR607724-2"/>
    </source>
</evidence>
<feature type="binding site" evidence="4">
    <location>
        <position position="479"/>
    </location>
    <ligand>
        <name>substrate</name>
    </ligand>
</feature>
<dbReference type="KEGG" id="blac:94350068"/>
<dbReference type="Pfam" id="PF05028">
    <property type="entry name" value="PARG_cat_C"/>
    <property type="match status" value="1"/>
</dbReference>
<keyword evidence="3" id="KW-0378">Hydrolase</keyword>
<dbReference type="GeneID" id="94350068"/>
<dbReference type="InterPro" id="IPR036420">
    <property type="entry name" value="BRCT_dom_sf"/>
</dbReference>
<evidence type="ECO:0000256" key="1">
    <source>
        <dbReference type="ARBA" id="ARBA00009545"/>
    </source>
</evidence>
<evidence type="ECO:0000313" key="8">
    <source>
        <dbReference type="Proteomes" id="UP000294530"/>
    </source>
</evidence>
<dbReference type="EC" id="3.2.1.143" evidence="2"/>
<keyword evidence="8" id="KW-1185">Reference proteome</keyword>
<reference evidence="7 8" key="1">
    <citation type="journal article" date="2021" name="Genome Biol.">
        <title>AFLAP: assembly-free linkage analysis pipeline using k-mers from genome sequencing data.</title>
        <authorList>
            <person name="Fletcher K."/>
            <person name="Zhang L."/>
            <person name="Gil J."/>
            <person name="Han R."/>
            <person name="Cavanaugh K."/>
            <person name="Michelmore R."/>
        </authorList>
    </citation>
    <scope>NUCLEOTIDE SEQUENCE [LARGE SCALE GENOMIC DNA]</scope>
    <source>
        <strain evidence="7 8">SF5</strain>
    </source>
</reference>
<sequence>MVRQDFAEMKRKIHRNNSVAKSLMSRQFSFNGAVFAFHCLPQSECCNLKNLLQHNHGVIYDATKKETLKVVFVITSYRVDCEPPASLTQAPYQLVTCFWIKEILRLGRWLKLDSHLFFTPPPRPRTLWLQYPPHYQEVAHEQNVELYQNYHLENPYATALKRHKMRLPCAPSYLYRNQVPLWPYIAALLARPIQNVHDLTTRIQSLSLSSLRRPLNCLNYAVTELLTQNEQKALFTWGLPQMVQLILTMPQLFKTPPPLLTPPEISTTLQDHATNTCAGTNKTRIVTQTHQFTKLEVLTLLCGCFFGIVPDQDIVQNTSLKKTFQTFKNHYPNETNLNFPTFSAIPLFSASKKRKQLIELKGQKIRCLLQYFLQVLPRDKIILSNEVIDFTRISVQLPRAFKTLDATLSPHELIQMLQTTAINSDNTSDVKPIQKVQLSWLRSARYVSNTTIETLEKHVQIIFANEFAGGGVFNAGCVQEEIRFLVSPELLVACLVVAKLEPQEAFGIYGTEKFCTYHGYGNSFAYRKSLDDRSTLQTLSNGKKRRECIIVGIDATNYCNLCKEHQYSRKYIFRDFMKAFAGFAYPDIHNKNCSWPVATGNWGCGVFQGDREVKFLI</sequence>
<dbReference type="InterPro" id="IPR007724">
    <property type="entry name" value="Poly_GlycHdrlase"/>
</dbReference>
<evidence type="ECO:0000259" key="6">
    <source>
        <dbReference type="Pfam" id="PF20811"/>
    </source>
</evidence>
<dbReference type="GO" id="GO:0005975">
    <property type="term" value="P:carbohydrate metabolic process"/>
    <property type="evidence" value="ECO:0007669"/>
    <property type="project" value="InterPro"/>
</dbReference>
<feature type="domain" description="PARG catalytic Macro" evidence="5">
    <location>
        <begin position="443"/>
        <end position="617"/>
    </location>
</feature>
<dbReference type="GO" id="GO:0006282">
    <property type="term" value="P:regulation of DNA repair"/>
    <property type="evidence" value="ECO:0007669"/>
    <property type="project" value="InterPro"/>
</dbReference>
<dbReference type="GO" id="GO:0004649">
    <property type="term" value="F:poly(ADP-ribose) glycohydrolase activity"/>
    <property type="evidence" value="ECO:0007669"/>
    <property type="project" value="UniProtKB-EC"/>
</dbReference>
<dbReference type="GO" id="GO:0005737">
    <property type="term" value="C:cytoplasm"/>
    <property type="evidence" value="ECO:0007669"/>
    <property type="project" value="TreeGrafter"/>
</dbReference>
<feature type="domain" description="PARG helical" evidence="6">
    <location>
        <begin position="227"/>
        <end position="392"/>
    </location>
</feature>
<dbReference type="PANTHER" id="PTHR12837">
    <property type="entry name" value="POLY ADP-RIBOSE GLYCOHYDROLASE"/>
    <property type="match status" value="1"/>
</dbReference>
<evidence type="ECO:0000256" key="2">
    <source>
        <dbReference type="ARBA" id="ARBA00012255"/>
    </source>
</evidence>
<dbReference type="OrthoDB" id="1937899at2759"/>
<feature type="binding site" evidence="4">
    <location>
        <position position="520"/>
    </location>
    <ligand>
        <name>substrate</name>
    </ligand>
</feature>
<accession>A0A976IG58</accession>
<dbReference type="Pfam" id="PF20811">
    <property type="entry name" value="PARG_cat_N"/>
    <property type="match status" value="1"/>
</dbReference>
<evidence type="ECO:0000256" key="3">
    <source>
        <dbReference type="ARBA" id="ARBA00022801"/>
    </source>
</evidence>
<gene>
    <name evidence="7" type="ORF">CCR75_006327</name>
</gene>
<dbReference type="InterPro" id="IPR046372">
    <property type="entry name" value="PARG_cat_C"/>
</dbReference>
<dbReference type="GO" id="GO:1990966">
    <property type="term" value="P:ATP generation from poly-ADP-D-ribose"/>
    <property type="evidence" value="ECO:0007669"/>
    <property type="project" value="TreeGrafter"/>
</dbReference>
<evidence type="ECO:0000313" key="7">
    <source>
        <dbReference type="EMBL" id="TDH71173.1"/>
    </source>
</evidence>
<comment type="similarity">
    <text evidence="1">Belongs to the poly(ADP-ribose) glycohydrolase family.</text>
</comment>